<keyword evidence="8 12" id="KW-0274">FAD</keyword>
<comment type="catalytic activity">
    <reaction evidence="10">
        <text>L-aspartate + O2 = iminosuccinate + H2O2</text>
        <dbReference type="Rhea" id="RHEA:25876"/>
        <dbReference type="ChEBI" id="CHEBI:15379"/>
        <dbReference type="ChEBI" id="CHEBI:16240"/>
        <dbReference type="ChEBI" id="CHEBI:29991"/>
        <dbReference type="ChEBI" id="CHEBI:77875"/>
        <dbReference type="EC" id="1.4.3.16"/>
    </reaction>
    <physiologicalReaction direction="left-to-right" evidence="10">
        <dbReference type="Rhea" id="RHEA:25877"/>
    </physiologicalReaction>
</comment>
<evidence type="ECO:0000256" key="13">
    <source>
        <dbReference type="SAM" id="MobiDB-lite"/>
    </source>
</evidence>
<keyword evidence="7 12" id="KW-0662">Pyridine nucleotide biosynthesis</keyword>
<dbReference type="GO" id="GO:0034628">
    <property type="term" value="P:'de novo' NAD+ biosynthetic process from L-aspartate"/>
    <property type="evidence" value="ECO:0007669"/>
    <property type="project" value="TreeGrafter"/>
</dbReference>
<dbReference type="GO" id="GO:0008734">
    <property type="term" value="F:L-aspartate oxidase activity"/>
    <property type="evidence" value="ECO:0007669"/>
    <property type="project" value="UniProtKB-UniRule"/>
</dbReference>
<dbReference type="SUPFAM" id="SSF46977">
    <property type="entry name" value="Succinate dehydrogenase/fumarate reductase flavoprotein C-terminal domain"/>
    <property type="match status" value="1"/>
</dbReference>
<evidence type="ECO:0000256" key="10">
    <source>
        <dbReference type="ARBA" id="ARBA00048305"/>
    </source>
</evidence>
<dbReference type="AlphaFoldDB" id="A0A0C2VRB4"/>
<dbReference type="OrthoDB" id="9806724at2"/>
<evidence type="ECO:0000256" key="11">
    <source>
        <dbReference type="NCBIfam" id="TIGR00551"/>
    </source>
</evidence>
<dbReference type="Proteomes" id="UP000031972">
    <property type="component" value="Unassembled WGS sequence"/>
</dbReference>
<evidence type="ECO:0000256" key="5">
    <source>
        <dbReference type="ARBA" id="ARBA00021901"/>
    </source>
</evidence>
<dbReference type="FunFam" id="3.90.700.10:FF:000002">
    <property type="entry name" value="L-aspartate oxidase"/>
    <property type="match status" value="1"/>
</dbReference>
<dbReference type="Pfam" id="PF02910">
    <property type="entry name" value="Succ_DH_flav_C"/>
    <property type="match status" value="1"/>
</dbReference>
<keyword evidence="9 12" id="KW-0560">Oxidoreductase</keyword>
<evidence type="ECO:0000256" key="4">
    <source>
        <dbReference type="ARBA" id="ARBA00012173"/>
    </source>
</evidence>
<evidence type="ECO:0000259" key="14">
    <source>
        <dbReference type="Pfam" id="PF00890"/>
    </source>
</evidence>
<evidence type="ECO:0000256" key="6">
    <source>
        <dbReference type="ARBA" id="ARBA00022630"/>
    </source>
</evidence>
<comment type="cofactor">
    <cofactor evidence="1 12">
        <name>FAD</name>
        <dbReference type="ChEBI" id="CHEBI:57692"/>
    </cofactor>
</comment>
<dbReference type="EMBL" id="JXRR01000015">
    <property type="protein sequence ID" value="KIL46986.1"/>
    <property type="molecule type" value="Genomic_DNA"/>
</dbReference>
<dbReference type="Gene3D" id="1.20.58.100">
    <property type="entry name" value="Fumarate reductase/succinate dehydrogenase flavoprotein-like, C-terminal domain"/>
    <property type="match status" value="1"/>
</dbReference>
<dbReference type="InterPro" id="IPR015939">
    <property type="entry name" value="Fum_Rdtase/Succ_DH_flav-like_C"/>
</dbReference>
<keyword evidence="6 12" id="KW-0285">Flavoprotein</keyword>
<dbReference type="PATRIC" id="fig|220754.4.peg.2323"/>
<dbReference type="InterPro" id="IPR005288">
    <property type="entry name" value="NadB"/>
</dbReference>
<keyword evidence="17" id="KW-1185">Reference proteome</keyword>
<dbReference type="UniPathway" id="UPA00253">
    <property type="reaction ID" value="UER00326"/>
</dbReference>
<dbReference type="Gene3D" id="3.90.700.10">
    <property type="entry name" value="Succinate dehydrogenase/fumarate reductase flavoprotein, catalytic domain"/>
    <property type="match status" value="1"/>
</dbReference>
<evidence type="ECO:0000259" key="15">
    <source>
        <dbReference type="Pfam" id="PF02910"/>
    </source>
</evidence>
<dbReference type="PANTHER" id="PTHR42716">
    <property type="entry name" value="L-ASPARTATE OXIDASE"/>
    <property type="match status" value="1"/>
</dbReference>
<dbReference type="InterPro" id="IPR027477">
    <property type="entry name" value="Succ_DH/fumarate_Rdtase_cat_sf"/>
</dbReference>
<comment type="pathway">
    <text evidence="2 12">Cofactor biosynthesis; NAD(+) biosynthesis; iminoaspartate from L-aspartate (oxidase route): step 1/1.</text>
</comment>
<evidence type="ECO:0000256" key="2">
    <source>
        <dbReference type="ARBA" id="ARBA00004950"/>
    </source>
</evidence>
<protein>
    <recommendedName>
        <fullName evidence="5 11">L-aspartate oxidase</fullName>
        <ecNumber evidence="4 11">1.4.3.16</ecNumber>
    </recommendedName>
</protein>
<feature type="region of interest" description="Disordered" evidence="13">
    <location>
        <begin position="507"/>
        <end position="532"/>
    </location>
</feature>
<dbReference type="SUPFAM" id="SSF56425">
    <property type="entry name" value="Succinate dehydrogenase/fumarate reductase flavoprotein, catalytic domain"/>
    <property type="match status" value="1"/>
</dbReference>
<proteinExistence type="inferred from homology"/>
<dbReference type="Gene3D" id="3.50.50.60">
    <property type="entry name" value="FAD/NAD(P)-binding domain"/>
    <property type="match status" value="1"/>
</dbReference>
<dbReference type="GO" id="GO:0005737">
    <property type="term" value="C:cytoplasm"/>
    <property type="evidence" value="ECO:0007669"/>
    <property type="project" value="UniProtKB-SubCell"/>
</dbReference>
<name>A0A0C2VRB4_9BACL</name>
<organism evidence="16 17">
    <name type="scientific">Jeotgalibacillus campisalis</name>
    <dbReference type="NCBI Taxonomy" id="220754"/>
    <lineage>
        <taxon>Bacteria</taxon>
        <taxon>Bacillati</taxon>
        <taxon>Bacillota</taxon>
        <taxon>Bacilli</taxon>
        <taxon>Bacillales</taxon>
        <taxon>Caryophanaceae</taxon>
        <taxon>Jeotgalibacillus</taxon>
    </lineage>
</organism>
<sequence>MKFYDVVIIGSGISALAAARKAAPFKSVAIVSKYGFSVSNSMLAQGGVAAVFSEEDHVKEHLLDTLTAGDGHSDRMAAEFLVNKGPEVIKQIIEDGMRFDCDDSSYVQLGQEGAHSHRRILHAGGDATGRRLTAFMVQQIQSNVEWIEHHSVIELIVKDGKCSGVKLINSKGMTEIIWADHIVLSTGGCGNLFESTSNAATANGEGLSLAYYAGAELTDLEFIQFHPTALATDHPSSVLISEAVRGEGARLVTEEGEEIMKDLHPLQDLAPRDIVAREVYKRIQQGEKIYLAINYVKEFTKKFPTITDLCKREGIDLKEGRIPVRPAAHFHMGGIKVQRSGQTSFPRLYAIGEAACTGAHGANRLASNSLLEGLVYGEAAGEFLQKQSIDRTIVSDPYNRTAGTRRSPSAMTLQDLKKLMMKYAGIERTAQGMKSCLNKLEKEFPVLTEKNIYDYHPEDLTFLHQVTAAYLIVRSAYERQESRGAHYCLDYPVKKEEWQGVRIIQKMDESHQRGNKKHEQDEGKENGRAVFI</sequence>
<gene>
    <name evidence="16" type="ORF">KR50_23080</name>
</gene>
<evidence type="ECO:0000313" key="16">
    <source>
        <dbReference type="EMBL" id="KIL46986.1"/>
    </source>
</evidence>
<evidence type="ECO:0000256" key="9">
    <source>
        <dbReference type="ARBA" id="ARBA00023002"/>
    </source>
</evidence>
<dbReference type="InterPro" id="IPR037099">
    <property type="entry name" value="Fum_R/Succ_DH_flav-like_C_sf"/>
</dbReference>
<comment type="similarity">
    <text evidence="3 12">Belongs to the FAD-dependent oxidoreductase 2 family. NadB subfamily.</text>
</comment>
<evidence type="ECO:0000256" key="1">
    <source>
        <dbReference type="ARBA" id="ARBA00001974"/>
    </source>
</evidence>
<reference evidence="16 17" key="1">
    <citation type="submission" date="2015-01" db="EMBL/GenBank/DDBJ databases">
        <title>Jeotgalibacillus campisalis genome sequencing.</title>
        <authorList>
            <person name="Goh K.M."/>
            <person name="Chan K.-G."/>
            <person name="Yaakop A.S."/>
            <person name="Ee R."/>
            <person name="Gan H.M."/>
            <person name="Chan C.S."/>
        </authorList>
    </citation>
    <scope>NUCLEOTIDE SEQUENCE [LARGE SCALE GENOMIC DNA]</scope>
    <source>
        <strain evidence="16 17">SF-57</strain>
    </source>
</reference>
<evidence type="ECO:0000256" key="12">
    <source>
        <dbReference type="RuleBase" id="RU362049"/>
    </source>
</evidence>
<dbReference type="Pfam" id="PF00890">
    <property type="entry name" value="FAD_binding_2"/>
    <property type="match status" value="1"/>
</dbReference>
<evidence type="ECO:0000256" key="7">
    <source>
        <dbReference type="ARBA" id="ARBA00022642"/>
    </source>
</evidence>
<dbReference type="GO" id="GO:0033765">
    <property type="term" value="F:steroid dehydrogenase activity, acting on the CH-CH group of donors"/>
    <property type="evidence" value="ECO:0007669"/>
    <property type="project" value="UniProtKB-ARBA"/>
</dbReference>
<dbReference type="NCBIfam" id="TIGR00551">
    <property type="entry name" value="nadB"/>
    <property type="match status" value="1"/>
</dbReference>
<evidence type="ECO:0000256" key="3">
    <source>
        <dbReference type="ARBA" id="ARBA00008562"/>
    </source>
</evidence>
<dbReference type="InterPro" id="IPR036188">
    <property type="entry name" value="FAD/NAD-bd_sf"/>
</dbReference>
<comment type="function">
    <text evidence="12">Catalyzes the oxidation of L-aspartate to iminoaspartate.</text>
</comment>
<dbReference type="PANTHER" id="PTHR42716:SF2">
    <property type="entry name" value="L-ASPARTATE OXIDASE, CHLOROPLASTIC"/>
    <property type="match status" value="1"/>
</dbReference>
<comment type="caution">
    <text evidence="16">The sequence shown here is derived from an EMBL/GenBank/DDBJ whole genome shotgun (WGS) entry which is preliminary data.</text>
</comment>
<dbReference type="EC" id="1.4.3.16" evidence="4 11"/>
<dbReference type="InterPro" id="IPR003953">
    <property type="entry name" value="FAD-dep_OxRdtase_2_FAD-bd"/>
</dbReference>
<dbReference type="PRINTS" id="PR00368">
    <property type="entry name" value="FADPNR"/>
</dbReference>
<comment type="subcellular location">
    <subcellularLocation>
        <location evidence="12">Cytoplasm</location>
    </subcellularLocation>
</comment>
<dbReference type="SUPFAM" id="SSF51905">
    <property type="entry name" value="FAD/NAD(P)-binding domain"/>
    <property type="match status" value="1"/>
</dbReference>
<feature type="domain" description="FAD-dependent oxidoreductase 2 FAD-binding" evidence="14">
    <location>
        <begin position="5"/>
        <end position="370"/>
    </location>
</feature>
<evidence type="ECO:0000313" key="17">
    <source>
        <dbReference type="Proteomes" id="UP000031972"/>
    </source>
</evidence>
<accession>A0A0C2VRB4</accession>
<evidence type="ECO:0000256" key="8">
    <source>
        <dbReference type="ARBA" id="ARBA00022827"/>
    </source>
</evidence>
<feature type="domain" description="Fumarate reductase/succinate dehydrogenase flavoprotein-like C-terminal" evidence="15">
    <location>
        <begin position="414"/>
        <end position="505"/>
    </location>
</feature>
<dbReference type="RefSeq" id="WP_041058361.1">
    <property type="nucleotide sequence ID" value="NZ_JXRR01000015.1"/>
</dbReference>